<protein>
    <submittedName>
        <fullName evidence="1">Uncharacterized protein</fullName>
    </submittedName>
</protein>
<gene>
    <name evidence="1" type="ORF">SeLEV6574_g02815</name>
</gene>
<dbReference type="EMBL" id="QEAM01000084">
    <property type="protein sequence ID" value="TPX47148.1"/>
    <property type="molecule type" value="Genomic_DNA"/>
</dbReference>
<dbReference type="Proteomes" id="UP000320475">
    <property type="component" value="Unassembled WGS sequence"/>
</dbReference>
<organism evidence="1 2">
    <name type="scientific">Synchytrium endobioticum</name>
    <dbReference type="NCBI Taxonomy" id="286115"/>
    <lineage>
        <taxon>Eukaryota</taxon>
        <taxon>Fungi</taxon>
        <taxon>Fungi incertae sedis</taxon>
        <taxon>Chytridiomycota</taxon>
        <taxon>Chytridiomycota incertae sedis</taxon>
        <taxon>Chytridiomycetes</taxon>
        <taxon>Synchytriales</taxon>
        <taxon>Synchytriaceae</taxon>
        <taxon>Synchytrium</taxon>
    </lineage>
</organism>
<proteinExistence type="predicted"/>
<dbReference type="OrthoDB" id="9909019at2759"/>
<dbReference type="VEuPathDB" id="FungiDB:SeMB42_g05163"/>
<evidence type="ECO:0000313" key="2">
    <source>
        <dbReference type="Proteomes" id="UP000320475"/>
    </source>
</evidence>
<reference evidence="1 2" key="1">
    <citation type="journal article" date="2019" name="Sci. Rep.">
        <title>Comparative genomics of chytrid fungi reveal insights into the obligate biotrophic and pathogenic lifestyle of Synchytrium endobioticum.</title>
        <authorList>
            <person name="van de Vossenberg B.T.L.H."/>
            <person name="Warris S."/>
            <person name="Nguyen H.D.T."/>
            <person name="van Gent-Pelzer M.P.E."/>
            <person name="Joly D.L."/>
            <person name="van de Geest H.C."/>
            <person name="Bonants P.J.M."/>
            <person name="Smith D.S."/>
            <person name="Levesque C.A."/>
            <person name="van der Lee T.A.J."/>
        </authorList>
    </citation>
    <scope>NUCLEOTIDE SEQUENCE [LARGE SCALE GENOMIC DNA]</scope>
    <source>
        <strain evidence="1 2">LEV6574</strain>
    </source>
</reference>
<dbReference type="AlphaFoldDB" id="A0A507D794"/>
<evidence type="ECO:0000313" key="1">
    <source>
        <dbReference type="EMBL" id="TPX47148.1"/>
    </source>
</evidence>
<comment type="caution">
    <text evidence="1">The sequence shown here is derived from an EMBL/GenBank/DDBJ whole genome shotgun (WGS) entry which is preliminary data.</text>
</comment>
<accession>A0A507D794</accession>
<sequence>MAWRREEIRPLLGTGPIRTVPSTKTYSSGTIRTVHPVDNNIRLFRLQLMSVFIPFSLRIVSYIAVGALTSLEGVCTGYTMLVDSQDAPVIRTKQPWSMDYVNISRVLIRPTVRRYLSLFAVMLTNSILDKFQDNPALGQQHNGSTVSSLVTLTIGASSQYLLMQKNRHRI</sequence>
<name>A0A507D794_9FUNG</name>